<dbReference type="AlphaFoldDB" id="A0A7J6DI83"/>
<keyword evidence="6" id="KW-1185">Reference proteome</keyword>
<sequence length="480" mass="54094">MMLLLHVLMLSLLSGGSAKVVQDFETECGQFLANGKSPTRFPDPQYRQICQTLDNVYYYATFYDTHNRIPVYSAYKFEGLMNCTRLKAWYIEPQLDDNNASPNMEFENGVEIQGLGDRQALNRDYERSGYDKGHLAPVYQANSQSCANATFTLTNAAPQNPSFNRGQWKLDDNNGSPNMNFETGVKKQGLGKHQALNGDYESSRYDRGHLAPVYQAQSQSCAHATFTLTNAAPQNPSFNRGQWKKLERNIAKELSNQCLPKRYTIYIVTGVVPAYKFEGLMGCTRQNKWYIEPQLDSNNASPNMQLEKDVKKQGRGARQALNGDYEKSGFDRGHLAPVLQANSQICADATFTLTNAAPQNPSFNRDQWRKLEGIIAKELSDQCLPNKYSVYIVTGVVPGNNNINNRVTVPSHFWTAYCCLDNNNKCQISSGFIGKNENITPKRNTVKDLETELATLYKVTSFQLFDYSTEPPAKKQKSQK</sequence>
<reference evidence="5 6" key="1">
    <citation type="submission" date="2020-04" db="EMBL/GenBank/DDBJ databases">
        <title>Chromosome-level genome assembly of a cyprinid fish Onychostoma macrolepis by integration of Nanopore Sequencing, Bionano and Hi-C technology.</title>
        <authorList>
            <person name="Wang D."/>
        </authorList>
    </citation>
    <scope>NUCLEOTIDE SEQUENCE [LARGE SCALE GENOMIC DNA]</scope>
    <source>
        <strain evidence="5">SWU-2019</strain>
        <tissue evidence="5">Muscle</tissue>
    </source>
</reference>
<dbReference type="GO" id="GO:0046872">
    <property type="term" value="F:metal ion binding"/>
    <property type="evidence" value="ECO:0007669"/>
    <property type="project" value="InterPro"/>
</dbReference>
<feature type="region of interest" description="Disordered" evidence="1">
    <location>
        <begin position="296"/>
        <end position="317"/>
    </location>
</feature>
<dbReference type="PANTHER" id="PTHR21472">
    <property type="entry name" value="ENDONUCLEASE DOMAIN-CONTAINING 1 PROTEIN ENDOD1"/>
    <property type="match status" value="1"/>
</dbReference>
<dbReference type="InterPro" id="IPR044925">
    <property type="entry name" value="His-Me_finger_sf"/>
</dbReference>
<dbReference type="SMART" id="SM00477">
    <property type="entry name" value="NUC"/>
    <property type="match status" value="1"/>
</dbReference>
<dbReference type="EMBL" id="JAAMOB010000001">
    <property type="protein sequence ID" value="KAF4119043.1"/>
    <property type="molecule type" value="Genomic_DNA"/>
</dbReference>
<evidence type="ECO:0000313" key="6">
    <source>
        <dbReference type="Proteomes" id="UP000579812"/>
    </source>
</evidence>
<gene>
    <name evidence="5" type="ORF">G5714_001094</name>
</gene>
<feature type="signal peptide" evidence="2">
    <location>
        <begin position="1"/>
        <end position="18"/>
    </location>
</feature>
<dbReference type="Proteomes" id="UP000579812">
    <property type="component" value="Unassembled WGS sequence"/>
</dbReference>
<organism evidence="5 6">
    <name type="scientific">Onychostoma macrolepis</name>
    <dbReference type="NCBI Taxonomy" id="369639"/>
    <lineage>
        <taxon>Eukaryota</taxon>
        <taxon>Metazoa</taxon>
        <taxon>Chordata</taxon>
        <taxon>Craniata</taxon>
        <taxon>Vertebrata</taxon>
        <taxon>Euteleostomi</taxon>
        <taxon>Actinopterygii</taxon>
        <taxon>Neopterygii</taxon>
        <taxon>Teleostei</taxon>
        <taxon>Ostariophysi</taxon>
        <taxon>Cypriniformes</taxon>
        <taxon>Cyprinidae</taxon>
        <taxon>Acrossocheilinae</taxon>
        <taxon>Onychostoma</taxon>
    </lineage>
</organism>
<evidence type="ECO:0000256" key="1">
    <source>
        <dbReference type="SAM" id="MobiDB-lite"/>
    </source>
</evidence>
<dbReference type="Pfam" id="PF01223">
    <property type="entry name" value="Endonuclease_NS"/>
    <property type="match status" value="3"/>
</dbReference>
<dbReference type="InterPro" id="IPR039015">
    <property type="entry name" value="ENDOD1"/>
</dbReference>
<dbReference type="SUPFAM" id="SSF54060">
    <property type="entry name" value="His-Me finger endonucleases"/>
    <property type="match status" value="3"/>
</dbReference>
<proteinExistence type="predicted"/>
<accession>A0A7J6DI83</accession>
<evidence type="ECO:0000259" key="4">
    <source>
        <dbReference type="SMART" id="SM00892"/>
    </source>
</evidence>
<comment type="caution">
    <text evidence="5">The sequence shown here is derived from an EMBL/GenBank/DDBJ whole genome shotgun (WGS) entry which is preliminary data.</text>
</comment>
<dbReference type="PANTHER" id="PTHR21472:SF30">
    <property type="entry name" value="ENDONUCLEASE DOMAIN-CONTAINING 1 PROTEIN-RELATED"/>
    <property type="match status" value="1"/>
</dbReference>
<evidence type="ECO:0000256" key="2">
    <source>
        <dbReference type="SAM" id="SignalP"/>
    </source>
</evidence>
<feature type="domain" description="DNA/RNA non-specific endonuclease/pyrophosphatase/phosphodiesterase" evidence="4">
    <location>
        <begin position="55"/>
        <end position="265"/>
    </location>
</feature>
<feature type="domain" description="ENPP1-3/EXOG-like endonuclease/phosphodiesterase" evidence="3">
    <location>
        <begin position="276"/>
        <end position="468"/>
    </location>
</feature>
<evidence type="ECO:0008006" key="7">
    <source>
        <dbReference type="Google" id="ProtNLM"/>
    </source>
</evidence>
<feature type="chain" id="PRO_5029628549" description="Endonuclease domain-containing 1 protein" evidence="2">
    <location>
        <begin position="19"/>
        <end position="480"/>
    </location>
</feature>
<protein>
    <recommendedName>
        <fullName evidence="7">Endonuclease domain-containing 1 protein</fullName>
    </recommendedName>
</protein>
<name>A0A7J6DI83_9TELE</name>
<dbReference type="InterPro" id="IPR044929">
    <property type="entry name" value="DNA/RNA_non-sp_Endonuclease_sf"/>
</dbReference>
<feature type="domain" description="DNA/RNA non-specific endonuclease/pyrophosphatase/phosphodiesterase" evidence="4">
    <location>
        <begin position="273"/>
        <end position="474"/>
    </location>
</feature>
<evidence type="ECO:0000313" key="5">
    <source>
        <dbReference type="EMBL" id="KAF4119043.1"/>
    </source>
</evidence>
<dbReference type="SMART" id="SM00892">
    <property type="entry name" value="Endonuclease_NS"/>
    <property type="match status" value="2"/>
</dbReference>
<keyword evidence="2" id="KW-0732">Signal</keyword>
<dbReference type="InterPro" id="IPR020821">
    <property type="entry name" value="ENPP1-3/EXOG-like_nuc-like"/>
</dbReference>
<dbReference type="InterPro" id="IPR001604">
    <property type="entry name" value="Endo_G_ENPP1-like_dom"/>
</dbReference>
<dbReference type="GO" id="GO:0003676">
    <property type="term" value="F:nucleic acid binding"/>
    <property type="evidence" value="ECO:0007669"/>
    <property type="project" value="InterPro"/>
</dbReference>
<dbReference type="GO" id="GO:0016787">
    <property type="term" value="F:hydrolase activity"/>
    <property type="evidence" value="ECO:0007669"/>
    <property type="project" value="InterPro"/>
</dbReference>
<dbReference type="Gene3D" id="3.40.570.10">
    <property type="entry name" value="Extracellular Endonuclease, subunit A"/>
    <property type="match status" value="3"/>
</dbReference>
<evidence type="ECO:0000259" key="3">
    <source>
        <dbReference type="SMART" id="SM00477"/>
    </source>
</evidence>